<keyword evidence="2" id="KW-0805">Transcription regulation</keyword>
<dbReference type="Pfam" id="PF00440">
    <property type="entry name" value="TetR_N"/>
    <property type="match status" value="1"/>
</dbReference>
<dbReference type="InterPro" id="IPR009057">
    <property type="entry name" value="Homeodomain-like_sf"/>
</dbReference>
<accession>A0A839QK98</accession>
<dbReference type="InterPro" id="IPR001647">
    <property type="entry name" value="HTH_TetR"/>
</dbReference>
<evidence type="ECO:0000313" key="8">
    <source>
        <dbReference type="Proteomes" id="UP000523000"/>
    </source>
</evidence>
<gene>
    <name evidence="7" type="ORF">E9229_000647</name>
</gene>
<feature type="domain" description="HTH tetR-type" evidence="6">
    <location>
        <begin position="8"/>
        <end position="68"/>
    </location>
</feature>
<dbReference type="InterPro" id="IPR036271">
    <property type="entry name" value="Tet_transcr_reg_TetR-rel_C_sf"/>
</dbReference>
<organism evidence="7 8">
    <name type="scientific">Paeniglutamicibacter cryotolerans</name>
    <dbReference type="NCBI Taxonomy" id="670079"/>
    <lineage>
        <taxon>Bacteria</taxon>
        <taxon>Bacillati</taxon>
        <taxon>Actinomycetota</taxon>
        <taxon>Actinomycetes</taxon>
        <taxon>Micrococcales</taxon>
        <taxon>Micrococcaceae</taxon>
        <taxon>Paeniglutamicibacter</taxon>
    </lineage>
</organism>
<dbReference type="SUPFAM" id="SSF48498">
    <property type="entry name" value="Tetracyclin repressor-like, C-terminal domain"/>
    <property type="match status" value="1"/>
</dbReference>
<reference evidence="7 8" key="1">
    <citation type="submission" date="2020-08" db="EMBL/GenBank/DDBJ databases">
        <title>Sequencing the genomes of 1000 actinobacteria strains.</title>
        <authorList>
            <person name="Klenk H.-P."/>
        </authorList>
    </citation>
    <scope>NUCLEOTIDE SEQUENCE [LARGE SCALE GENOMIC DNA]</scope>
    <source>
        <strain evidence="7 8">DSM 22826</strain>
    </source>
</reference>
<sequence>MPKIVDHDRRRVELVEATWRIIARLGLDAATMREVAAEAGFANGALKPYFPTKDDLLQATFNYVFSRTNGRAEVAVRGLSGIEGLRAFCREILPLDEERLAEARVVIPFWQAAMHDPAKAAYNVAAMAQWRDELRDRLVESGVRGEGQCDAGAESLLTFMIGAQVVAVVDGGANSAASLLLQLDSILSGLLPTG</sequence>
<dbReference type="PROSITE" id="PS50977">
    <property type="entry name" value="HTH_TETR_2"/>
    <property type="match status" value="1"/>
</dbReference>
<dbReference type="InterPro" id="IPR050109">
    <property type="entry name" value="HTH-type_TetR-like_transc_reg"/>
</dbReference>
<evidence type="ECO:0000256" key="4">
    <source>
        <dbReference type="ARBA" id="ARBA00023163"/>
    </source>
</evidence>
<evidence type="ECO:0000313" key="7">
    <source>
        <dbReference type="EMBL" id="MBB2994456.1"/>
    </source>
</evidence>
<dbReference type="Pfam" id="PF13977">
    <property type="entry name" value="TetR_C_6"/>
    <property type="match status" value="1"/>
</dbReference>
<keyword evidence="8" id="KW-1185">Reference proteome</keyword>
<dbReference type="PANTHER" id="PTHR30055:SF234">
    <property type="entry name" value="HTH-TYPE TRANSCRIPTIONAL REGULATOR BETI"/>
    <property type="match status" value="1"/>
</dbReference>
<dbReference type="AlphaFoldDB" id="A0A839QK98"/>
<keyword evidence="4" id="KW-0804">Transcription</keyword>
<evidence type="ECO:0000256" key="3">
    <source>
        <dbReference type="ARBA" id="ARBA00023125"/>
    </source>
</evidence>
<keyword evidence="3 5" id="KW-0238">DNA-binding</keyword>
<comment type="caution">
    <text evidence="7">The sequence shown here is derived from an EMBL/GenBank/DDBJ whole genome shotgun (WGS) entry which is preliminary data.</text>
</comment>
<proteinExistence type="predicted"/>
<dbReference type="Proteomes" id="UP000523000">
    <property type="component" value="Unassembled WGS sequence"/>
</dbReference>
<keyword evidence="1" id="KW-0678">Repressor</keyword>
<protein>
    <submittedName>
        <fullName evidence="7">AcrR family transcriptional regulator</fullName>
    </submittedName>
</protein>
<dbReference type="SUPFAM" id="SSF46689">
    <property type="entry name" value="Homeodomain-like"/>
    <property type="match status" value="1"/>
</dbReference>
<evidence type="ECO:0000259" key="6">
    <source>
        <dbReference type="PROSITE" id="PS50977"/>
    </source>
</evidence>
<dbReference type="GO" id="GO:0000976">
    <property type="term" value="F:transcription cis-regulatory region binding"/>
    <property type="evidence" value="ECO:0007669"/>
    <property type="project" value="TreeGrafter"/>
</dbReference>
<dbReference type="InterPro" id="IPR039538">
    <property type="entry name" value="BetI_C"/>
</dbReference>
<evidence type="ECO:0000256" key="5">
    <source>
        <dbReference type="PROSITE-ProRule" id="PRU00335"/>
    </source>
</evidence>
<dbReference type="EMBL" id="JACHVS010000001">
    <property type="protein sequence ID" value="MBB2994456.1"/>
    <property type="molecule type" value="Genomic_DNA"/>
</dbReference>
<feature type="DNA-binding region" description="H-T-H motif" evidence="5">
    <location>
        <begin position="31"/>
        <end position="50"/>
    </location>
</feature>
<dbReference type="PANTHER" id="PTHR30055">
    <property type="entry name" value="HTH-TYPE TRANSCRIPTIONAL REGULATOR RUTR"/>
    <property type="match status" value="1"/>
</dbReference>
<name>A0A839QK98_9MICC</name>
<evidence type="ECO:0000256" key="1">
    <source>
        <dbReference type="ARBA" id="ARBA00022491"/>
    </source>
</evidence>
<evidence type="ECO:0000256" key="2">
    <source>
        <dbReference type="ARBA" id="ARBA00023015"/>
    </source>
</evidence>
<dbReference type="RefSeq" id="WP_183509823.1">
    <property type="nucleotide sequence ID" value="NZ_BAABGK010000025.1"/>
</dbReference>
<dbReference type="Gene3D" id="1.10.357.10">
    <property type="entry name" value="Tetracycline Repressor, domain 2"/>
    <property type="match status" value="1"/>
</dbReference>
<dbReference type="GO" id="GO:0003700">
    <property type="term" value="F:DNA-binding transcription factor activity"/>
    <property type="evidence" value="ECO:0007669"/>
    <property type="project" value="TreeGrafter"/>
</dbReference>